<dbReference type="OrthoDB" id="9770492at2"/>
<feature type="transmembrane region" description="Helical" evidence="5">
    <location>
        <begin position="200"/>
        <end position="222"/>
    </location>
</feature>
<dbReference type="GO" id="GO:0022857">
    <property type="term" value="F:transmembrane transporter activity"/>
    <property type="evidence" value="ECO:0007669"/>
    <property type="project" value="InterPro"/>
</dbReference>
<organism evidence="7 10">
    <name type="scientific">Teichococcus wenyumeiae</name>
    <dbReference type="NCBI Taxonomy" id="2478470"/>
    <lineage>
        <taxon>Bacteria</taxon>
        <taxon>Pseudomonadati</taxon>
        <taxon>Pseudomonadota</taxon>
        <taxon>Alphaproteobacteria</taxon>
        <taxon>Acetobacterales</taxon>
        <taxon>Roseomonadaceae</taxon>
        <taxon>Roseomonas</taxon>
    </lineage>
</organism>
<dbReference type="EMBL" id="RAQU01000032">
    <property type="protein sequence ID" value="RKK04780.1"/>
    <property type="molecule type" value="Genomic_DNA"/>
</dbReference>
<feature type="transmembrane region" description="Helical" evidence="5">
    <location>
        <begin position="399"/>
        <end position="418"/>
    </location>
</feature>
<proteinExistence type="predicted"/>
<dbReference type="GO" id="GO:0005886">
    <property type="term" value="C:plasma membrane"/>
    <property type="evidence" value="ECO:0007669"/>
    <property type="project" value="TreeGrafter"/>
</dbReference>
<dbReference type="EMBL" id="RFLX01000003">
    <property type="protein sequence ID" value="RMI25948.1"/>
    <property type="molecule type" value="Genomic_DNA"/>
</dbReference>
<feature type="region of interest" description="Disordered" evidence="4">
    <location>
        <begin position="1"/>
        <end position="33"/>
    </location>
</feature>
<evidence type="ECO:0000256" key="4">
    <source>
        <dbReference type="SAM" id="MobiDB-lite"/>
    </source>
</evidence>
<protein>
    <submittedName>
        <fullName evidence="7">MFS transporter</fullName>
    </submittedName>
</protein>
<evidence type="ECO:0000259" key="6">
    <source>
        <dbReference type="PROSITE" id="PS50850"/>
    </source>
</evidence>
<feature type="transmembrane region" description="Helical" evidence="5">
    <location>
        <begin position="172"/>
        <end position="194"/>
    </location>
</feature>
<feature type="transmembrane region" description="Helical" evidence="5">
    <location>
        <begin position="243"/>
        <end position="264"/>
    </location>
</feature>
<dbReference type="PANTHER" id="PTHR43129:SF1">
    <property type="entry name" value="FOSMIDOMYCIN RESISTANCE PROTEIN"/>
    <property type="match status" value="1"/>
</dbReference>
<evidence type="ECO:0000256" key="1">
    <source>
        <dbReference type="ARBA" id="ARBA00022692"/>
    </source>
</evidence>
<keyword evidence="2 5" id="KW-1133">Transmembrane helix</keyword>
<evidence type="ECO:0000256" key="5">
    <source>
        <dbReference type="SAM" id="Phobius"/>
    </source>
</evidence>
<dbReference type="Gene3D" id="1.20.1250.20">
    <property type="entry name" value="MFS general substrate transporter like domains"/>
    <property type="match status" value="2"/>
</dbReference>
<feature type="transmembrane region" description="Helical" evidence="5">
    <location>
        <begin position="339"/>
        <end position="359"/>
    </location>
</feature>
<feature type="transmembrane region" description="Helical" evidence="5">
    <location>
        <begin position="75"/>
        <end position="99"/>
    </location>
</feature>
<reference evidence="7 10" key="1">
    <citation type="submission" date="2018-09" db="EMBL/GenBank/DDBJ databases">
        <title>Roseomonas sp. nov., isolated from feces of Tibetan antelopes in the Qinghai-Tibet plateau, China.</title>
        <authorList>
            <person name="Tian Z."/>
        </authorList>
    </citation>
    <scope>NUCLEOTIDE SEQUENCE [LARGE SCALE GENOMIC DNA]</scope>
    <source>
        <strain evidence="8 9">Z23</strain>
        <strain evidence="7 10">Z24</strain>
    </source>
</reference>
<dbReference type="InterPro" id="IPR036259">
    <property type="entry name" value="MFS_trans_sf"/>
</dbReference>
<feature type="transmembrane region" description="Helical" evidence="5">
    <location>
        <begin position="371"/>
        <end position="393"/>
    </location>
</feature>
<evidence type="ECO:0000313" key="7">
    <source>
        <dbReference type="EMBL" id="RKK04780.1"/>
    </source>
</evidence>
<dbReference type="Proteomes" id="UP000274097">
    <property type="component" value="Unassembled WGS sequence"/>
</dbReference>
<dbReference type="SUPFAM" id="SSF103473">
    <property type="entry name" value="MFS general substrate transporter"/>
    <property type="match status" value="1"/>
</dbReference>
<feature type="transmembrane region" description="Helical" evidence="5">
    <location>
        <begin position="314"/>
        <end position="333"/>
    </location>
</feature>
<dbReference type="Proteomes" id="UP000278036">
    <property type="component" value="Unassembled WGS sequence"/>
</dbReference>
<feature type="transmembrane region" description="Helical" evidence="5">
    <location>
        <begin position="135"/>
        <end position="151"/>
    </location>
</feature>
<comment type="caution">
    <text evidence="7">The sequence shown here is derived from an EMBL/GenBank/DDBJ whole genome shotgun (WGS) entry which is preliminary data.</text>
</comment>
<gene>
    <name evidence="7" type="ORF">D6Z83_07720</name>
    <name evidence="8" type="ORF">EBE87_06015</name>
</gene>
<evidence type="ECO:0000313" key="10">
    <source>
        <dbReference type="Proteomes" id="UP000278036"/>
    </source>
</evidence>
<dbReference type="FunCoup" id="A0A3A9JEU6">
    <property type="interactions" value="45"/>
</dbReference>
<evidence type="ECO:0000256" key="2">
    <source>
        <dbReference type="ARBA" id="ARBA00022989"/>
    </source>
</evidence>
<dbReference type="PANTHER" id="PTHR43129">
    <property type="entry name" value="FOSMIDOMYCIN RESISTANCE PROTEIN"/>
    <property type="match status" value="1"/>
</dbReference>
<keyword evidence="1 5" id="KW-0812">Transmembrane</keyword>
<evidence type="ECO:0000256" key="3">
    <source>
        <dbReference type="ARBA" id="ARBA00023136"/>
    </source>
</evidence>
<keyword evidence="3 5" id="KW-0472">Membrane</keyword>
<dbReference type="InParanoid" id="A0A3A9JEU6"/>
<dbReference type="InterPro" id="IPR020846">
    <property type="entry name" value="MFS_dom"/>
</dbReference>
<dbReference type="AlphaFoldDB" id="A0A3A9JEU6"/>
<name>A0A3A9JEU6_9PROT</name>
<accession>A0A3A9JEU6</accession>
<dbReference type="PROSITE" id="PS50850">
    <property type="entry name" value="MFS"/>
    <property type="match status" value="1"/>
</dbReference>
<evidence type="ECO:0000313" key="9">
    <source>
        <dbReference type="Proteomes" id="UP000274097"/>
    </source>
</evidence>
<evidence type="ECO:0000313" key="8">
    <source>
        <dbReference type="EMBL" id="RMI25948.1"/>
    </source>
</evidence>
<sequence length="428" mass="45137">MAARPPRAGPVREDRTSFPSGEPMPRDTPDATLRPLTAGGQMAMGILLAVSAGHLMNDLMQSMIPAIYPILKVEFALSFSEIGLIQLAFQMTASILQPVVGLYTDRRPHPFSLVLGMGFSLIGILILAWANSYPILLLAVSLIGMGSSIFHPEASRVARMASGGRHGAAQSLFQVGGNAGQAIGPLLAALVVISRGQASIAWFSLVALAGMVVLGFVGRWYRERQRAPKAAGSVLPAKFPSGLVRRAILVLVALTFSKNVYTASLSSYYTFYLIDSFGVTVQQAQFYLFAYLASVAAGTILGGPLGDRFGRRTILWISILGPLPFVLALPYVGLGMTCAFTIIIGLLMSSAFPAILVYAQELLPGKVGLVSGIFFGLAFGLGGIGAAVLGAVADATSIRLVYQLCALLPLVGLLVVLLPDLSKARRAA</sequence>
<keyword evidence="9" id="KW-1185">Reference proteome</keyword>
<feature type="domain" description="Major facilitator superfamily (MFS) profile" evidence="6">
    <location>
        <begin position="46"/>
        <end position="424"/>
    </location>
</feature>
<dbReference type="Pfam" id="PF07690">
    <property type="entry name" value="MFS_1"/>
    <property type="match status" value="1"/>
</dbReference>
<feature type="transmembrane region" description="Helical" evidence="5">
    <location>
        <begin position="111"/>
        <end position="129"/>
    </location>
</feature>
<dbReference type="InterPro" id="IPR011701">
    <property type="entry name" value="MFS"/>
</dbReference>
<feature type="transmembrane region" description="Helical" evidence="5">
    <location>
        <begin position="284"/>
        <end position="302"/>
    </location>
</feature>
<dbReference type="CDD" id="cd17478">
    <property type="entry name" value="MFS_FsR"/>
    <property type="match status" value="1"/>
</dbReference>